<dbReference type="InterPro" id="IPR026466">
    <property type="entry name" value="Fim_isopep_form_D2_dom"/>
</dbReference>
<feature type="region of interest" description="Disordered" evidence="1">
    <location>
        <begin position="325"/>
        <end position="345"/>
    </location>
</feature>
<evidence type="ECO:0000313" key="7">
    <source>
        <dbReference type="Proteomes" id="UP000184291"/>
    </source>
</evidence>
<dbReference type="Pfam" id="PF16555">
    <property type="entry name" value="GramPos_pilinD1"/>
    <property type="match status" value="1"/>
</dbReference>
<dbReference type="STRING" id="1892869.ACGLYG10_1110"/>
<evidence type="ECO:0000313" key="6">
    <source>
        <dbReference type="EMBL" id="SHE24900.1"/>
    </source>
</evidence>
<feature type="compositionally biased region" description="Pro residues" evidence="1">
    <location>
        <begin position="332"/>
        <end position="341"/>
    </location>
</feature>
<dbReference type="AlphaFoldDB" id="A0A1M4RYB7"/>
<evidence type="ECO:0000256" key="1">
    <source>
        <dbReference type="SAM" id="MobiDB-lite"/>
    </source>
</evidence>
<evidence type="ECO:0000259" key="5">
    <source>
        <dbReference type="Pfam" id="PF17802"/>
    </source>
</evidence>
<feature type="transmembrane region" description="Helical" evidence="2">
    <location>
        <begin position="495"/>
        <end position="515"/>
    </location>
</feature>
<dbReference type="Gene3D" id="2.60.40.10">
    <property type="entry name" value="Immunoglobulins"/>
    <property type="match status" value="2"/>
</dbReference>
<feature type="chain" id="PRO_5013245654" evidence="3">
    <location>
        <begin position="35"/>
        <end position="526"/>
    </location>
</feature>
<keyword evidence="7" id="KW-1185">Reference proteome</keyword>
<keyword evidence="3" id="KW-0732">Signal</keyword>
<feature type="signal peptide" evidence="3">
    <location>
        <begin position="1"/>
        <end position="34"/>
    </location>
</feature>
<evidence type="ECO:0000256" key="2">
    <source>
        <dbReference type="SAM" id="Phobius"/>
    </source>
</evidence>
<dbReference type="InterPro" id="IPR013783">
    <property type="entry name" value="Ig-like_fold"/>
</dbReference>
<evidence type="ECO:0000256" key="3">
    <source>
        <dbReference type="SAM" id="SignalP"/>
    </source>
</evidence>
<dbReference type="RefSeq" id="WP_073328789.1">
    <property type="nucleotide sequence ID" value="NZ_FQTT01000009.1"/>
</dbReference>
<keyword evidence="2" id="KW-0812">Transmembrane</keyword>
<dbReference type="GO" id="GO:0005975">
    <property type="term" value="P:carbohydrate metabolic process"/>
    <property type="evidence" value="ECO:0007669"/>
    <property type="project" value="UniProtKB-ARBA"/>
</dbReference>
<reference evidence="7" key="1">
    <citation type="submission" date="2016-09" db="EMBL/GenBank/DDBJ databases">
        <authorList>
            <person name="Strepis N."/>
        </authorList>
    </citation>
    <scope>NUCLEOTIDE SEQUENCE [LARGE SCALE GENOMIC DNA]</scope>
</reference>
<accession>A0A1M4RYB7</accession>
<dbReference type="InterPro" id="IPR048052">
    <property type="entry name" value="FM1-like"/>
</dbReference>
<dbReference type="Gene3D" id="2.60.40.740">
    <property type="match status" value="1"/>
</dbReference>
<name>A0A1M4RYB7_9ACTO</name>
<sequence length="526" mass="53577">MRTTSHGLGSRAAAALGMMALAATGLSLAATAQAADLANIDTGATGSILIHKHEAGSQSANGTPDGQTTTGGDPVEGVVFTAYRITNLDLTTQAAWDGLADVAVPADACGSDNRSPQLGSYTFDTGTASAATDASGETSINPLPVAAYLVCETSAPSTVKTAAAPFLVTIPFPNNAANTASADGNWLYDVNVYPKNVVVEAPTKGVNVTANGLNTDDQVSFPVTAKVPSIADTDSFKYFVVSDPLDSSLSDGNVASVKLNGSDVDASYYTVTTGQTVSVGFNRAGLAYLKTQPNAQIEVVFTAKTGTVPSGGIIENTATLYVDTTPGDTPDEPPVTPPDEPGTPTNKVVTSWGDARVSKVDADNSKALQGATFQVYNAADPYATSCDNAVKVGDPIAVNGATEFTSDGDGLVFIAGLFVDQKAGAATDESVAPEHTQRCYVLVETAAPAGYVLPSDADTPLTVTAGVTAAADYDLSVPNTKQNVPQLPLTGANGALLMMLLGVAFVMIGVGRAFVSRSKNPAASQD</sequence>
<dbReference type="EMBL" id="FQTT01000009">
    <property type="protein sequence ID" value="SHE24900.1"/>
    <property type="molecule type" value="Genomic_DNA"/>
</dbReference>
<proteinExistence type="predicted"/>
<evidence type="ECO:0000259" key="4">
    <source>
        <dbReference type="Pfam" id="PF16555"/>
    </source>
</evidence>
<dbReference type="Pfam" id="PF17802">
    <property type="entry name" value="SpaA"/>
    <property type="match status" value="1"/>
</dbReference>
<dbReference type="NCBIfam" id="NF033902">
    <property type="entry name" value="iso_D2_wall_anc"/>
    <property type="match status" value="1"/>
</dbReference>
<dbReference type="Proteomes" id="UP000184291">
    <property type="component" value="Unassembled WGS sequence"/>
</dbReference>
<protein>
    <submittedName>
        <fullName evidence="6">Uncharacterized protein</fullName>
    </submittedName>
</protein>
<dbReference type="InterPro" id="IPR032364">
    <property type="entry name" value="GramPos_pilinD1_N"/>
</dbReference>
<keyword evidence="2" id="KW-0472">Membrane</keyword>
<dbReference type="InterPro" id="IPR041033">
    <property type="entry name" value="SpaA_PFL_dom_1"/>
</dbReference>
<keyword evidence="2" id="KW-1133">Transmembrane helix</keyword>
<organism evidence="6 7">
    <name type="scientific">Actinomyces glycerinitolerans</name>
    <dbReference type="NCBI Taxonomy" id="1892869"/>
    <lineage>
        <taxon>Bacteria</taxon>
        <taxon>Bacillati</taxon>
        <taxon>Actinomycetota</taxon>
        <taxon>Actinomycetes</taxon>
        <taxon>Actinomycetales</taxon>
        <taxon>Actinomycetaceae</taxon>
        <taxon>Actinomyces</taxon>
    </lineage>
</organism>
<feature type="domain" description="Gram-positive pilin subunit D1 N-terminal" evidence="4">
    <location>
        <begin position="47"/>
        <end position="197"/>
    </location>
</feature>
<gene>
    <name evidence="6" type="ORF">ACGLYG10_1110</name>
</gene>
<feature type="domain" description="SpaA-like prealbumin fold" evidence="5">
    <location>
        <begin position="354"/>
        <end position="463"/>
    </location>
</feature>
<dbReference type="OrthoDB" id="3199332at2"/>
<dbReference type="NCBIfam" id="TIGR04226">
    <property type="entry name" value="RrgB_K2N_iso_D2"/>
    <property type="match status" value="1"/>
</dbReference>